<dbReference type="Pfam" id="PF17161">
    <property type="entry name" value="DUF5123"/>
    <property type="match status" value="1"/>
</dbReference>
<dbReference type="AlphaFoldDB" id="A0A2S6IB70"/>
<gene>
    <name evidence="3" type="ORF">CLV84_1725</name>
</gene>
<dbReference type="PROSITE" id="PS51257">
    <property type="entry name" value="PROKAR_LIPOPROTEIN"/>
    <property type="match status" value="1"/>
</dbReference>
<dbReference type="RefSeq" id="WP_104419285.1">
    <property type="nucleotide sequence ID" value="NZ_PTJC01000005.1"/>
</dbReference>
<dbReference type="InterPro" id="IPR011050">
    <property type="entry name" value="Pectin_lyase_fold/virulence"/>
</dbReference>
<accession>A0A2S6IB70</accession>
<evidence type="ECO:0000313" key="3">
    <source>
        <dbReference type="EMBL" id="PPK88754.1"/>
    </source>
</evidence>
<dbReference type="Pfam" id="PF16318">
    <property type="entry name" value="DUF4957"/>
    <property type="match status" value="1"/>
</dbReference>
<dbReference type="InterPro" id="IPR012334">
    <property type="entry name" value="Pectin_lyas_fold"/>
</dbReference>
<dbReference type="InterPro" id="IPR032530">
    <property type="entry name" value="DUF4957"/>
</dbReference>
<name>A0A2S6IB70_9BACT</name>
<protein>
    <submittedName>
        <fullName evidence="3">Uncharacterized protein DUF4957</fullName>
    </submittedName>
</protein>
<feature type="domain" description="DUF5123" evidence="2">
    <location>
        <begin position="422"/>
        <end position="550"/>
    </location>
</feature>
<comment type="caution">
    <text evidence="3">The sequence shown here is derived from an EMBL/GenBank/DDBJ whole genome shotgun (WGS) entry which is preliminary data.</text>
</comment>
<dbReference type="Proteomes" id="UP000237662">
    <property type="component" value="Unassembled WGS sequence"/>
</dbReference>
<sequence>MQYYKLTMQSLLLLIGCTVLFVSGCEEEEIYEETRLFRPVLQEPLESELNTIIVNIGNIKEAVSYTIEVSRDSFATVLYTFETDTSYFIIDETKTGGEPLLYATLYQVRATAHAEEEAFDSRPSELGDVRTQRFPSILAVPTTGDVIDTQVRLLWQQAGEPVSTVRVFARTDERLTDPLLEYAVEQDSGIYVVRALQPETEYIIGIYSGPDGEILRGYEFYTTIASAITLSNPTVIDLSNSSDADTLNTVIANANDGDTIVLQKGFVYNFPSDPLDKSLTFASAYGFGSERPVMFTTGNWDIADGATIDHVRFIDIELRGEDRSGDYVFNPNKDTRTVLNNLTFENCLISTFRGIIRIRTQMFLGNYTINNSIVHDIGGYGILTTDTDGVGMAAVDNITLTNSTFYRVETFFQSRQNAQSVRIDNCTFYEVGNGGGGILFRWRGEEGLLSNVINGITITNSIWGPGWDQAATGATDVSGINDGLENTSFNIVNTYATSGFTFTAGSEIPGFPAISYSGTAEQLWVAPDEGNFNFADTGFAGRNDAGDPRWRPF</sequence>
<dbReference type="EMBL" id="PTJC01000005">
    <property type="protein sequence ID" value="PPK88754.1"/>
    <property type="molecule type" value="Genomic_DNA"/>
</dbReference>
<keyword evidence="4" id="KW-1185">Reference proteome</keyword>
<evidence type="ECO:0000313" key="4">
    <source>
        <dbReference type="Proteomes" id="UP000237662"/>
    </source>
</evidence>
<dbReference type="InterPro" id="IPR033427">
    <property type="entry name" value="DUF5123"/>
</dbReference>
<reference evidence="3 4" key="1">
    <citation type="submission" date="2018-02" db="EMBL/GenBank/DDBJ databases">
        <title>Genomic Encyclopedia of Archaeal and Bacterial Type Strains, Phase II (KMG-II): from individual species to whole genera.</title>
        <authorList>
            <person name="Goeker M."/>
        </authorList>
    </citation>
    <scope>NUCLEOTIDE SEQUENCE [LARGE SCALE GENOMIC DNA]</scope>
    <source>
        <strain evidence="3 4">DSM 29526</strain>
    </source>
</reference>
<dbReference type="SUPFAM" id="SSF51126">
    <property type="entry name" value="Pectin lyase-like"/>
    <property type="match status" value="1"/>
</dbReference>
<organism evidence="3 4">
    <name type="scientific">Neolewinella xylanilytica</name>
    <dbReference type="NCBI Taxonomy" id="1514080"/>
    <lineage>
        <taxon>Bacteria</taxon>
        <taxon>Pseudomonadati</taxon>
        <taxon>Bacteroidota</taxon>
        <taxon>Saprospiria</taxon>
        <taxon>Saprospirales</taxon>
        <taxon>Lewinellaceae</taxon>
        <taxon>Neolewinella</taxon>
    </lineage>
</organism>
<feature type="domain" description="DUF4957" evidence="1">
    <location>
        <begin position="289"/>
        <end position="406"/>
    </location>
</feature>
<proteinExistence type="predicted"/>
<dbReference type="OrthoDB" id="691503at2"/>
<evidence type="ECO:0000259" key="1">
    <source>
        <dbReference type="Pfam" id="PF16318"/>
    </source>
</evidence>
<evidence type="ECO:0000259" key="2">
    <source>
        <dbReference type="Pfam" id="PF17161"/>
    </source>
</evidence>
<dbReference type="Gene3D" id="2.160.20.10">
    <property type="entry name" value="Single-stranded right-handed beta-helix, Pectin lyase-like"/>
    <property type="match status" value="1"/>
</dbReference>